<proteinExistence type="predicted"/>
<reference evidence="2" key="1">
    <citation type="submission" date="2023-01" db="EMBL/GenBank/DDBJ databases">
        <title>Genome assembly of the deep-sea coral Lophelia pertusa.</title>
        <authorList>
            <person name="Herrera S."/>
            <person name="Cordes E."/>
        </authorList>
    </citation>
    <scope>NUCLEOTIDE SEQUENCE</scope>
    <source>
        <strain evidence="2">USNM1676648</strain>
        <tissue evidence="2">Polyp</tissue>
    </source>
</reference>
<organism evidence="2 3">
    <name type="scientific">Desmophyllum pertusum</name>
    <dbReference type="NCBI Taxonomy" id="174260"/>
    <lineage>
        <taxon>Eukaryota</taxon>
        <taxon>Metazoa</taxon>
        <taxon>Cnidaria</taxon>
        <taxon>Anthozoa</taxon>
        <taxon>Hexacorallia</taxon>
        <taxon>Scleractinia</taxon>
        <taxon>Caryophylliina</taxon>
        <taxon>Caryophylliidae</taxon>
        <taxon>Desmophyllum</taxon>
    </lineage>
</organism>
<evidence type="ECO:0000313" key="2">
    <source>
        <dbReference type="EMBL" id="KAJ7372013.1"/>
    </source>
</evidence>
<comment type="caution">
    <text evidence="2">The sequence shown here is derived from an EMBL/GenBank/DDBJ whole genome shotgun (WGS) entry which is preliminary data.</text>
</comment>
<evidence type="ECO:0000256" key="1">
    <source>
        <dbReference type="SAM" id="MobiDB-lite"/>
    </source>
</evidence>
<sequence length="150" mass="17257">MHSSVMSWVNDATGNIKEPPQKKAKIKVRQHAMNLNQDETSEEEDAKRAEAGIVADNFDLSAKTRIQSKGHSNQPIHKTKQYAIKDRVIPEPSIGDDQPHCRLADLNLQKLLPNSDLQNNFRKDCVILDSRYHQPAFFKKEEKERKRRDA</sequence>
<gene>
    <name evidence="2" type="ORF">OS493_021441</name>
</gene>
<keyword evidence="3" id="KW-1185">Reference proteome</keyword>
<dbReference type="EMBL" id="MU826839">
    <property type="protein sequence ID" value="KAJ7372013.1"/>
    <property type="molecule type" value="Genomic_DNA"/>
</dbReference>
<accession>A0A9X0CRY2</accession>
<dbReference type="AlphaFoldDB" id="A0A9X0CRY2"/>
<name>A0A9X0CRY2_9CNID</name>
<protein>
    <submittedName>
        <fullName evidence="2">Uncharacterized protein</fullName>
    </submittedName>
</protein>
<dbReference type="Proteomes" id="UP001163046">
    <property type="component" value="Unassembled WGS sequence"/>
</dbReference>
<evidence type="ECO:0000313" key="3">
    <source>
        <dbReference type="Proteomes" id="UP001163046"/>
    </source>
</evidence>
<feature type="compositionally biased region" description="Polar residues" evidence="1">
    <location>
        <begin position="1"/>
        <end position="13"/>
    </location>
</feature>
<feature type="region of interest" description="Disordered" evidence="1">
    <location>
        <begin position="1"/>
        <end position="47"/>
    </location>
</feature>